<evidence type="ECO:0000313" key="1">
    <source>
        <dbReference type="EMBL" id="TDH68636.1"/>
    </source>
</evidence>
<sequence>MNLDTTNPNFGKCTGGQLLEQCGLSEADPPQMEAANTTSWLWRCSRMNAKDRSLKELLQH</sequence>
<dbReference type="AlphaFoldDB" id="A0A976FLM4"/>
<proteinExistence type="predicted"/>
<dbReference type="Proteomes" id="UP000294530">
    <property type="component" value="Unassembled WGS sequence"/>
</dbReference>
<reference evidence="1 3" key="1">
    <citation type="journal article" date="2021" name="Genome Biol.">
        <title>AFLAP: assembly-free linkage analysis pipeline using k-mers from genome sequencing data.</title>
        <authorList>
            <person name="Fletcher K."/>
            <person name="Zhang L."/>
            <person name="Gil J."/>
            <person name="Han R."/>
            <person name="Cavanaugh K."/>
            <person name="Michelmore R."/>
        </authorList>
    </citation>
    <scope>NUCLEOTIDE SEQUENCE [LARGE SCALE GENOMIC DNA]</scope>
    <source>
        <strain evidence="1 3">SF5</strain>
    </source>
</reference>
<protein>
    <submittedName>
        <fullName evidence="1">Uncharacterized protein</fullName>
    </submittedName>
</protein>
<evidence type="ECO:0000313" key="3">
    <source>
        <dbReference type="Proteomes" id="UP000294530"/>
    </source>
</evidence>
<dbReference type="EMBL" id="SHOA02000016">
    <property type="protein sequence ID" value="TDH68636.1"/>
    <property type="molecule type" value="Genomic_DNA"/>
</dbReference>
<comment type="caution">
    <text evidence="1">The sequence shown here is derived from an EMBL/GenBank/DDBJ whole genome shotgun (WGS) entry which is preliminary data.</text>
</comment>
<organism evidence="1 3">
    <name type="scientific">Bremia lactucae</name>
    <name type="common">Lettuce downy mildew</name>
    <dbReference type="NCBI Taxonomy" id="4779"/>
    <lineage>
        <taxon>Eukaryota</taxon>
        <taxon>Sar</taxon>
        <taxon>Stramenopiles</taxon>
        <taxon>Oomycota</taxon>
        <taxon>Peronosporomycetes</taxon>
        <taxon>Peronosporales</taxon>
        <taxon>Peronosporaceae</taxon>
        <taxon>Bremia</taxon>
    </lineage>
</organism>
<accession>A0A976FLM4</accession>
<dbReference type="GeneID" id="94344710"/>
<name>A0A976FLM4_BRELC</name>
<keyword evidence="3" id="KW-1185">Reference proteome</keyword>
<reference evidence="1" key="2">
    <citation type="submission" date="2021-07" db="EMBL/GenBank/DDBJ databases">
        <authorList>
            <person name="Fletcher K."/>
        </authorList>
    </citation>
    <scope>NUCLEOTIDE SEQUENCE</scope>
    <source>
        <strain evidence="1">SF5</strain>
    </source>
</reference>
<dbReference type="RefSeq" id="XP_067818137.1">
    <property type="nucleotide sequence ID" value="XM_067959039.1"/>
</dbReference>
<gene>
    <name evidence="2" type="ORF">CCR75_000934</name>
    <name evidence="1" type="ORF">CCR75_000936</name>
</gene>
<dbReference type="KEGG" id="blac:94344710"/>
<dbReference type="EMBL" id="SHOA02000016">
    <property type="protein sequence ID" value="TDH68638.1"/>
    <property type="molecule type" value="Genomic_DNA"/>
</dbReference>
<evidence type="ECO:0000313" key="2">
    <source>
        <dbReference type="EMBL" id="TDH68638.1"/>
    </source>
</evidence>